<dbReference type="STRING" id="1250231.SAMN04488552_0403"/>
<dbReference type="PROSITE" id="PS51318">
    <property type="entry name" value="TAT"/>
    <property type="match status" value="1"/>
</dbReference>
<protein>
    <submittedName>
        <fullName evidence="1">Uncharacterized protein</fullName>
    </submittedName>
</protein>
<organism evidence="1 2">
    <name type="scientific">Christiangramia echinicola</name>
    <dbReference type="NCBI Taxonomy" id="279359"/>
    <lineage>
        <taxon>Bacteria</taxon>
        <taxon>Pseudomonadati</taxon>
        <taxon>Bacteroidota</taxon>
        <taxon>Flavobacteriia</taxon>
        <taxon>Flavobacteriales</taxon>
        <taxon>Flavobacteriaceae</taxon>
        <taxon>Christiangramia</taxon>
    </lineage>
</organism>
<dbReference type="Gene3D" id="3.40.1260.10">
    <property type="entry name" value="DsrEFH-like"/>
    <property type="match status" value="1"/>
</dbReference>
<dbReference type="AlphaFoldDB" id="A0A1H1L0D6"/>
<evidence type="ECO:0000313" key="2">
    <source>
        <dbReference type="Proteomes" id="UP000198858"/>
    </source>
</evidence>
<reference evidence="1 2" key="1">
    <citation type="submission" date="2016-10" db="EMBL/GenBank/DDBJ databases">
        <authorList>
            <person name="Varghese N."/>
            <person name="Submissions S."/>
        </authorList>
    </citation>
    <scope>NUCLEOTIDE SEQUENCE [LARGE SCALE GENOMIC DNA]</scope>
    <source>
        <strain evidence="1 2">Mar_2010_102</strain>
    </source>
</reference>
<dbReference type="InterPro" id="IPR027396">
    <property type="entry name" value="DsrEFH-like"/>
</dbReference>
<gene>
    <name evidence="1" type="ORF">SAMN04488552_0403</name>
</gene>
<proteinExistence type="predicted"/>
<dbReference type="InterPro" id="IPR006311">
    <property type="entry name" value="TAT_signal"/>
</dbReference>
<dbReference type="EMBL" id="LT629745">
    <property type="protein sequence ID" value="SDR67475.1"/>
    <property type="molecule type" value="Genomic_DNA"/>
</dbReference>
<evidence type="ECO:0000313" key="1">
    <source>
        <dbReference type="EMBL" id="SDR67475.1"/>
    </source>
</evidence>
<dbReference type="Proteomes" id="UP000198858">
    <property type="component" value="Chromosome I"/>
</dbReference>
<dbReference type="RefSeq" id="WP_026934786.1">
    <property type="nucleotide sequence ID" value="NZ_LT629745.1"/>
</dbReference>
<sequence>MKPDQLNSNRRDFLSAMVLGAAASGMSVLTNPLEAKIAAFDNKKISDPDKWFDKIKGTHRVVFDGSMPHHNFPIIWNWAWYHTNNGSGSADDDLTGMTVLRHNAIPFAMKDEVWEKYNMGEMFEVQDNNKKSAAIRNVVYEPQGKDMPFPFITGIKDLQDRGAMFCVCDLAMNVYSGMAAEKMGMEKEEVYQEWKDAVLPGIQIVPSGVWALSRAQAKGCGYIFAG</sequence>
<name>A0A1H1L0D6_9FLAO</name>
<accession>A0A1H1L0D6</accession>
<keyword evidence="2" id="KW-1185">Reference proteome</keyword>